<gene>
    <name evidence="8" type="primary">Aste57867_10045</name>
    <name evidence="7" type="ORF">As57867_010006</name>
    <name evidence="8" type="ORF">ASTE57867_10045</name>
</gene>
<feature type="transmembrane region" description="Helical" evidence="5">
    <location>
        <begin position="142"/>
        <end position="161"/>
    </location>
</feature>
<feature type="transmembrane region" description="Helical" evidence="5">
    <location>
        <begin position="231"/>
        <end position="250"/>
    </location>
</feature>
<evidence type="ECO:0000313" key="9">
    <source>
        <dbReference type="Proteomes" id="UP000332933"/>
    </source>
</evidence>
<evidence type="ECO:0000256" key="2">
    <source>
        <dbReference type="ARBA" id="ARBA00022692"/>
    </source>
</evidence>
<dbReference type="InterPro" id="IPR000620">
    <property type="entry name" value="EamA_dom"/>
</dbReference>
<dbReference type="InterPro" id="IPR037185">
    <property type="entry name" value="EmrE-like"/>
</dbReference>
<feature type="transmembrane region" description="Helical" evidence="5">
    <location>
        <begin position="109"/>
        <end position="130"/>
    </location>
</feature>
<proteinExistence type="predicted"/>
<evidence type="ECO:0000256" key="3">
    <source>
        <dbReference type="ARBA" id="ARBA00022989"/>
    </source>
</evidence>
<feature type="domain" description="EamA" evidence="6">
    <location>
        <begin position="172"/>
        <end position="304"/>
    </location>
</feature>
<dbReference type="GO" id="GO:0016020">
    <property type="term" value="C:membrane"/>
    <property type="evidence" value="ECO:0007669"/>
    <property type="project" value="UniProtKB-SubCell"/>
</dbReference>
<name>A0A485KPW6_9STRA</name>
<feature type="transmembrane region" description="Helical" evidence="5">
    <location>
        <begin position="259"/>
        <end position="279"/>
    </location>
</feature>
<feature type="domain" description="EamA" evidence="6">
    <location>
        <begin position="21"/>
        <end position="153"/>
    </location>
</feature>
<keyword evidence="9" id="KW-1185">Reference proteome</keyword>
<reference evidence="7" key="2">
    <citation type="submission" date="2019-06" db="EMBL/GenBank/DDBJ databases">
        <title>Genomics analysis of Aphanomyces spp. identifies a new class of oomycete effector associated with host adaptation.</title>
        <authorList>
            <person name="Gaulin E."/>
        </authorList>
    </citation>
    <scope>NUCLEOTIDE SEQUENCE</scope>
    <source>
        <strain evidence="7">CBS 578.67</strain>
    </source>
</reference>
<organism evidence="8 9">
    <name type="scientific">Aphanomyces stellatus</name>
    <dbReference type="NCBI Taxonomy" id="120398"/>
    <lineage>
        <taxon>Eukaryota</taxon>
        <taxon>Sar</taxon>
        <taxon>Stramenopiles</taxon>
        <taxon>Oomycota</taxon>
        <taxon>Saprolegniomycetes</taxon>
        <taxon>Saprolegniales</taxon>
        <taxon>Verrucalvaceae</taxon>
        <taxon>Aphanomyces</taxon>
    </lineage>
</organism>
<dbReference type="PANTHER" id="PTHR22911">
    <property type="entry name" value="ACYL-MALONYL CONDENSING ENZYME-RELATED"/>
    <property type="match status" value="1"/>
</dbReference>
<evidence type="ECO:0000256" key="1">
    <source>
        <dbReference type="ARBA" id="ARBA00004141"/>
    </source>
</evidence>
<protein>
    <submittedName>
        <fullName evidence="8">Aste57867_10045 protein</fullName>
    </submittedName>
</protein>
<keyword evidence="3 5" id="KW-1133">Transmembrane helix</keyword>
<feature type="transmembrane region" description="Helical" evidence="5">
    <location>
        <begin position="285"/>
        <end position="305"/>
    </location>
</feature>
<dbReference type="EMBL" id="CAADRA010005202">
    <property type="protein sequence ID" value="VFT86922.1"/>
    <property type="molecule type" value="Genomic_DNA"/>
</dbReference>
<evidence type="ECO:0000256" key="5">
    <source>
        <dbReference type="SAM" id="Phobius"/>
    </source>
</evidence>
<sequence>MSHPSESLPLVAGAKKYHKLLGLGLVGVSALSFSLMSATIKYESVYLSSMETVFWRSSIAWIINLLVVLYTKTSLVVEVELRWYLAIRCLCGFISMSCAFYAISQMVLADASVLIFTTPIMTFFLGAAFLKEKVECIDVTCAIVALTGVVFVVRPVFLFHSNELVKIASAAAIIAALVGAFAKAVAFVVIRKMPSIHFLVVVHYLMLSSSIISGIWIAIFDHVFHVALDLYAWLGIGAIGLLGFLGQISLTKGLQIEHVGVASAMRYLDVVFVFVWDALLLREVINPWSILGGVIIIACVAVIAIRRASTEPTAAA</sequence>
<dbReference type="AlphaFoldDB" id="A0A485KPW6"/>
<accession>A0A485KPW6</accession>
<comment type="subcellular location">
    <subcellularLocation>
        <location evidence="1">Membrane</location>
        <topology evidence="1">Multi-pass membrane protein</topology>
    </subcellularLocation>
</comment>
<feature type="transmembrane region" description="Helical" evidence="5">
    <location>
        <begin position="196"/>
        <end position="219"/>
    </location>
</feature>
<evidence type="ECO:0000313" key="7">
    <source>
        <dbReference type="EMBL" id="KAF0699384.1"/>
    </source>
</evidence>
<dbReference type="OrthoDB" id="306876at2759"/>
<evidence type="ECO:0000256" key="4">
    <source>
        <dbReference type="ARBA" id="ARBA00023136"/>
    </source>
</evidence>
<evidence type="ECO:0000313" key="8">
    <source>
        <dbReference type="EMBL" id="VFT86922.1"/>
    </source>
</evidence>
<dbReference type="SUPFAM" id="SSF103481">
    <property type="entry name" value="Multidrug resistance efflux transporter EmrE"/>
    <property type="match status" value="2"/>
</dbReference>
<feature type="transmembrane region" description="Helical" evidence="5">
    <location>
        <begin position="167"/>
        <end position="189"/>
    </location>
</feature>
<feature type="transmembrane region" description="Helical" evidence="5">
    <location>
        <begin position="52"/>
        <end position="71"/>
    </location>
</feature>
<evidence type="ECO:0000259" key="6">
    <source>
        <dbReference type="Pfam" id="PF00892"/>
    </source>
</evidence>
<dbReference type="Proteomes" id="UP000332933">
    <property type="component" value="Unassembled WGS sequence"/>
</dbReference>
<keyword evidence="2 5" id="KW-0812">Transmembrane</keyword>
<feature type="transmembrane region" description="Helical" evidence="5">
    <location>
        <begin position="20"/>
        <end position="40"/>
    </location>
</feature>
<dbReference type="PANTHER" id="PTHR22911:SF6">
    <property type="entry name" value="SOLUTE CARRIER FAMILY 35 MEMBER G1"/>
    <property type="match status" value="1"/>
</dbReference>
<dbReference type="EMBL" id="VJMH01005181">
    <property type="protein sequence ID" value="KAF0699384.1"/>
    <property type="molecule type" value="Genomic_DNA"/>
</dbReference>
<dbReference type="Pfam" id="PF00892">
    <property type="entry name" value="EamA"/>
    <property type="match status" value="2"/>
</dbReference>
<feature type="transmembrane region" description="Helical" evidence="5">
    <location>
        <begin position="83"/>
        <end position="103"/>
    </location>
</feature>
<reference evidence="8 9" key="1">
    <citation type="submission" date="2019-03" db="EMBL/GenBank/DDBJ databases">
        <authorList>
            <person name="Gaulin E."/>
            <person name="Dumas B."/>
        </authorList>
    </citation>
    <scope>NUCLEOTIDE SEQUENCE [LARGE SCALE GENOMIC DNA]</scope>
    <source>
        <strain evidence="8">CBS 568.67</strain>
    </source>
</reference>
<keyword evidence="4 5" id="KW-0472">Membrane</keyword>